<reference evidence="2" key="1">
    <citation type="journal article" date="2023" name="Mol. Phylogenet. Evol.">
        <title>Genome-scale phylogeny and comparative genomics of the fungal order Sordariales.</title>
        <authorList>
            <person name="Hensen N."/>
            <person name="Bonometti L."/>
            <person name="Westerberg I."/>
            <person name="Brannstrom I.O."/>
            <person name="Guillou S."/>
            <person name="Cros-Aarteil S."/>
            <person name="Calhoun S."/>
            <person name="Haridas S."/>
            <person name="Kuo A."/>
            <person name="Mondo S."/>
            <person name="Pangilinan J."/>
            <person name="Riley R."/>
            <person name="LaButti K."/>
            <person name="Andreopoulos B."/>
            <person name="Lipzen A."/>
            <person name="Chen C."/>
            <person name="Yan M."/>
            <person name="Daum C."/>
            <person name="Ng V."/>
            <person name="Clum A."/>
            <person name="Steindorff A."/>
            <person name="Ohm R.A."/>
            <person name="Martin F."/>
            <person name="Silar P."/>
            <person name="Natvig D.O."/>
            <person name="Lalanne C."/>
            <person name="Gautier V."/>
            <person name="Ament-Velasquez S.L."/>
            <person name="Kruys A."/>
            <person name="Hutchinson M.I."/>
            <person name="Powell A.J."/>
            <person name="Barry K."/>
            <person name="Miller A.N."/>
            <person name="Grigoriev I.V."/>
            <person name="Debuchy R."/>
            <person name="Gladieux P."/>
            <person name="Hiltunen Thoren M."/>
            <person name="Johannesson H."/>
        </authorList>
    </citation>
    <scope>NUCLEOTIDE SEQUENCE</scope>
    <source>
        <strain evidence="2">CBS 315.58</strain>
    </source>
</reference>
<sequence>MDFLNKVTGGSSNKDETTANTATAQNPSTTNTADSSSSSSGGLMGKLNSMAGGGKESEKNEDALDKGVDLFQQHVLGQGDQSNESAIEQAKDEQISDFVRDQYKKNMGKDFPVADK</sequence>
<proteinExistence type="predicted"/>
<dbReference type="Proteomes" id="UP001303160">
    <property type="component" value="Unassembled WGS sequence"/>
</dbReference>
<comment type="caution">
    <text evidence="2">The sequence shown here is derived from an EMBL/GenBank/DDBJ whole genome shotgun (WGS) entry which is preliminary data.</text>
</comment>
<dbReference type="EMBL" id="MU863878">
    <property type="protein sequence ID" value="KAK4205054.1"/>
    <property type="molecule type" value="Genomic_DNA"/>
</dbReference>
<protein>
    <submittedName>
        <fullName evidence="2">Uncharacterized protein</fullName>
    </submittedName>
</protein>
<keyword evidence="3" id="KW-1185">Reference proteome</keyword>
<evidence type="ECO:0000313" key="3">
    <source>
        <dbReference type="Proteomes" id="UP001303160"/>
    </source>
</evidence>
<organism evidence="2 3">
    <name type="scientific">Triangularia verruculosa</name>
    <dbReference type="NCBI Taxonomy" id="2587418"/>
    <lineage>
        <taxon>Eukaryota</taxon>
        <taxon>Fungi</taxon>
        <taxon>Dikarya</taxon>
        <taxon>Ascomycota</taxon>
        <taxon>Pezizomycotina</taxon>
        <taxon>Sordariomycetes</taxon>
        <taxon>Sordariomycetidae</taxon>
        <taxon>Sordariales</taxon>
        <taxon>Podosporaceae</taxon>
        <taxon>Triangularia</taxon>
    </lineage>
</organism>
<dbReference type="PANTHER" id="PTHR40462:SF1">
    <property type="entry name" value="EXPRESSED PROTEIN"/>
    <property type="match status" value="1"/>
</dbReference>
<dbReference type="AlphaFoldDB" id="A0AAN6XQM4"/>
<accession>A0AAN6XQM4</accession>
<evidence type="ECO:0000313" key="2">
    <source>
        <dbReference type="EMBL" id="KAK4205054.1"/>
    </source>
</evidence>
<reference evidence="2" key="2">
    <citation type="submission" date="2023-05" db="EMBL/GenBank/DDBJ databases">
        <authorList>
            <consortium name="Lawrence Berkeley National Laboratory"/>
            <person name="Steindorff A."/>
            <person name="Hensen N."/>
            <person name="Bonometti L."/>
            <person name="Westerberg I."/>
            <person name="Brannstrom I.O."/>
            <person name="Guillou S."/>
            <person name="Cros-Aarteil S."/>
            <person name="Calhoun S."/>
            <person name="Haridas S."/>
            <person name="Kuo A."/>
            <person name="Mondo S."/>
            <person name="Pangilinan J."/>
            <person name="Riley R."/>
            <person name="Labutti K."/>
            <person name="Andreopoulos B."/>
            <person name="Lipzen A."/>
            <person name="Chen C."/>
            <person name="Yanf M."/>
            <person name="Daum C."/>
            <person name="Ng V."/>
            <person name="Clum A."/>
            <person name="Ohm R."/>
            <person name="Martin F."/>
            <person name="Silar P."/>
            <person name="Natvig D."/>
            <person name="Lalanne C."/>
            <person name="Gautier V."/>
            <person name="Ament-Velasquez S.L."/>
            <person name="Kruys A."/>
            <person name="Hutchinson M.I."/>
            <person name="Powell A.J."/>
            <person name="Barry K."/>
            <person name="Miller A.N."/>
            <person name="Grigoriev I.V."/>
            <person name="Debuchy R."/>
            <person name="Gladieux P."/>
            <person name="Thoren M.H."/>
            <person name="Johannesson H."/>
        </authorList>
    </citation>
    <scope>NUCLEOTIDE SEQUENCE</scope>
    <source>
        <strain evidence="2">CBS 315.58</strain>
    </source>
</reference>
<evidence type="ECO:0000256" key="1">
    <source>
        <dbReference type="SAM" id="MobiDB-lite"/>
    </source>
</evidence>
<feature type="compositionally biased region" description="Basic and acidic residues" evidence="1">
    <location>
        <begin position="55"/>
        <end position="68"/>
    </location>
</feature>
<feature type="compositionally biased region" description="Polar residues" evidence="1">
    <location>
        <begin position="8"/>
        <end position="34"/>
    </location>
</feature>
<dbReference type="PANTHER" id="PTHR40462">
    <property type="entry name" value="CHROMOSOME 1, WHOLE GENOME SHOTGUN SEQUENCE"/>
    <property type="match status" value="1"/>
</dbReference>
<gene>
    <name evidence="2" type="ORF">QBC40DRAFT_271665</name>
</gene>
<name>A0AAN6XQM4_9PEZI</name>
<feature type="region of interest" description="Disordered" evidence="1">
    <location>
        <begin position="1"/>
        <end position="94"/>
    </location>
</feature>